<dbReference type="InterPro" id="IPR027417">
    <property type="entry name" value="P-loop_NTPase"/>
</dbReference>
<accession>A0A381Q6I4</accession>
<organism evidence="1">
    <name type="scientific">marine metagenome</name>
    <dbReference type="NCBI Taxonomy" id="408172"/>
    <lineage>
        <taxon>unclassified sequences</taxon>
        <taxon>metagenomes</taxon>
        <taxon>ecological metagenomes</taxon>
    </lineage>
</organism>
<proteinExistence type="predicted"/>
<dbReference type="NCBIfam" id="TIGR00678">
    <property type="entry name" value="holB"/>
    <property type="match status" value="1"/>
</dbReference>
<reference evidence="1" key="1">
    <citation type="submission" date="2018-05" db="EMBL/GenBank/DDBJ databases">
        <authorList>
            <person name="Lanie J.A."/>
            <person name="Ng W.-L."/>
            <person name="Kazmierczak K.M."/>
            <person name="Andrzejewski T.M."/>
            <person name="Davidsen T.M."/>
            <person name="Wayne K.J."/>
            <person name="Tettelin H."/>
            <person name="Glass J.I."/>
            <person name="Rusch D."/>
            <person name="Podicherti R."/>
            <person name="Tsui H.-C.T."/>
            <person name="Winkler M.E."/>
        </authorList>
    </citation>
    <scope>NUCLEOTIDE SEQUENCE</scope>
</reference>
<dbReference type="Gene3D" id="3.40.50.300">
    <property type="entry name" value="P-loop containing nucleotide triphosphate hydrolases"/>
    <property type="match status" value="1"/>
</dbReference>
<evidence type="ECO:0000313" key="1">
    <source>
        <dbReference type="EMBL" id="SUZ74548.1"/>
    </source>
</evidence>
<dbReference type="PANTHER" id="PTHR11669">
    <property type="entry name" value="REPLICATION FACTOR C / DNA POLYMERASE III GAMMA-TAU SUBUNIT"/>
    <property type="match status" value="1"/>
</dbReference>
<dbReference type="AlphaFoldDB" id="A0A381Q6I4"/>
<dbReference type="GO" id="GO:0008408">
    <property type="term" value="F:3'-5' exonuclease activity"/>
    <property type="evidence" value="ECO:0007669"/>
    <property type="project" value="InterPro"/>
</dbReference>
<dbReference type="Pfam" id="PF13177">
    <property type="entry name" value="DNA_pol3_delta2"/>
    <property type="match status" value="1"/>
</dbReference>
<dbReference type="InterPro" id="IPR050238">
    <property type="entry name" value="DNA_Rep/Repair_Clamp_Loader"/>
</dbReference>
<dbReference type="SUPFAM" id="SSF52540">
    <property type="entry name" value="P-loop containing nucleoside triphosphate hydrolases"/>
    <property type="match status" value="1"/>
</dbReference>
<dbReference type="GO" id="GO:0003887">
    <property type="term" value="F:DNA-directed DNA polymerase activity"/>
    <property type="evidence" value="ECO:0007669"/>
    <property type="project" value="InterPro"/>
</dbReference>
<evidence type="ECO:0008006" key="2">
    <source>
        <dbReference type="Google" id="ProtNLM"/>
    </source>
</evidence>
<dbReference type="PANTHER" id="PTHR11669:SF8">
    <property type="entry name" value="DNA POLYMERASE III SUBUNIT DELTA"/>
    <property type="match status" value="1"/>
</dbReference>
<protein>
    <recommendedName>
        <fullName evidence="2">DNA-directed DNA polymerase</fullName>
    </recommendedName>
</protein>
<sequence length="334" mass="38275">MPFRDIYGQEHAIDLLNEAIHRDRMPHAWLFTGQSNIGKFKTAVAVAQKLNCRKSGEDACGKCDFCLQIAAQSFPDYQVLIPDGKLIKIDQIRNSLNWLHLHPDQAKKRVMILDGAQYLGREAANAFLKTLEEPAPHTLLILIAESTQQLLETIVSRCHQIRFRPLSVEISERILRETTDLTDDRIQLLSAFGMGSVSGNLVASFELMQIVQNTAIRWLTTFSPKTLEEMLGTCEMWGKSKNEEWRLLLDFLETWFRDLTWLLHGLPEENLINRTANSEESRISALRNCGEYFNLQQIYEIFGRITELRRAIDLNANKSLAIESLCLHLYRTAA</sequence>
<dbReference type="InterPro" id="IPR004622">
    <property type="entry name" value="DNA_pol_HolB"/>
</dbReference>
<gene>
    <name evidence="1" type="ORF">METZ01_LOCUS27402</name>
</gene>
<dbReference type="GO" id="GO:0006261">
    <property type="term" value="P:DNA-templated DNA replication"/>
    <property type="evidence" value="ECO:0007669"/>
    <property type="project" value="TreeGrafter"/>
</dbReference>
<dbReference type="EMBL" id="UINC01001215">
    <property type="protein sequence ID" value="SUZ74548.1"/>
    <property type="molecule type" value="Genomic_DNA"/>
</dbReference>
<name>A0A381Q6I4_9ZZZZ</name>